<feature type="compositionally biased region" description="Gly residues" evidence="1">
    <location>
        <begin position="72"/>
        <end position="83"/>
    </location>
</feature>
<accession>W9CVS4</accession>
<keyword evidence="3" id="KW-1185">Reference proteome</keyword>
<evidence type="ECO:0000313" key="3">
    <source>
        <dbReference type="Proteomes" id="UP000019487"/>
    </source>
</evidence>
<evidence type="ECO:0000256" key="1">
    <source>
        <dbReference type="SAM" id="MobiDB-lite"/>
    </source>
</evidence>
<gene>
    <name evidence="2" type="ORF">SBOR_0888</name>
</gene>
<evidence type="ECO:0000313" key="2">
    <source>
        <dbReference type="EMBL" id="ESZ98650.1"/>
    </source>
</evidence>
<proteinExistence type="predicted"/>
<reference evidence="2 3" key="1">
    <citation type="journal article" date="2014" name="Genome Announc.">
        <title>Draft genome sequence of Sclerotinia borealis, a psychrophilic plant pathogenic fungus.</title>
        <authorList>
            <person name="Mardanov A.V."/>
            <person name="Beletsky A.V."/>
            <person name="Kadnikov V.V."/>
            <person name="Ignatov A.N."/>
            <person name="Ravin N.V."/>
        </authorList>
    </citation>
    <scope>NUCLEOTIDE SEQUENCE [LARGE SCALE GENOMIC DNA]</scope>
    <source>
        <strain evidence="3">F-4157</strain>
    </source>
</reference>
<comment type="caution">
    <text evidence="2">The sequence shown here is derived from an EMBL/GenBank/DDBJ whole genome shotgun (WGS) entry which is preliminary data.</text>
</comment>
<sequence>MRRLDRDCGSCLQKQGLRAFKRSLNRKARAKRLSQAAEIRRSVIEAEELAREEEKRKRRNSTGGIEKRGESGKIGGARGCVIM</sequence>
<protein>
    <submittedName>
        <fullName evidence="2">Uncharacterized protein</fullName>
    </submittedName>
</protein>
<dbReference type="AlphaFoldDB" id="W9CVS4"/>
<dbReference type="EMBL" id="AYSA01000036">
    <property type="protein sequence ID" value="ESZ98650.1"/>
    <property type="molecule type" value="Genomic_DNA"/>
</dbReference>
<name>W9CVS4_SCLBF</name>
<dbReference type="HOGENOM" id="CLU_2543901_0_0_1"/>
<feature type="region of interest" description="Disordered" evidence="1">
    <location>
        <begin position="50"/>
        <end position="83"/>
    </location>
</feature>
<organism evidence="2 3">
    <name type="scientific">Sclerotinia borealis (strain F-4128)</name>
    <dbReference type="NCBI Taxonomy" id="1432307"/>
    <lineage>
        <taxon>Eukaryota</taxon>
        <taxon>Fungi</taxon>
        <taxon>Dikarya</taxon>
        <taxon>Ascomycota</taxon>
        <taxon>Pezizomycotina</taxon>
        <taxon>Leotiomycetes</taxon>
        <taxon>Helotiales</taxon>
        <taxon>Sclerotiniaceae</taxon>
        <taxon>Sclerotinia</taxon>
    </lineage>
</organism>
<dbReference type="Proteomes" id="UP000019487">
    <property type="component" value="Unassembled WGS sequence"/>
</dbReference>